<dbReference type="EMBL" id="BAABCE010000001">
    <property type="protein sequence ID" value="GAA3523617.1"/>
    <property type="molecule type" value="Genomic_DNA"/>
</dbReference>
<proteinExistence type="predicted"/>
<keyword evidence="2" id="KW-1185">Reference proteome</keyword>
<comment type="caution">
    <text evidence="1">The sequence shown here is derived from an EMBL/GenBank/DDBJ whole genome shotgun (WGS) entry which is preliminary data.</text>
</comment>
<evidence type="ECO:0000313" key="1">
    <source>
        <dbReference type="EMBL" id="GAA3523617.1"/>
    </source>
</evidence>
<organism evidence="1 2">
    <name type="scientific">Streptomyces osmaniensis</name>
    <dbReference type="NCBI Taxonomy" id="593134"/>
    <lineage>
        <taxon>Bacteria</taxon>
        <taxon>Bacillati</taxon>
        <taxon>Actinomycetota</taxon>
        <taxon>Actinomycetes</taxon>
        <taxon>Kitasatosporales</taxon>
        <taxon>Streptomycetaceae</taxon>
        <taxon>Streptomyces</taxon>
    </lineage>
</organism>
<dbReference type="RefSeq" id="WP_346179771.1">
    <property type="nucleotide sequence ID" value="NZ_BAABCE010000001.1"/>
</dbReference>
<name>A0ABP6UYU3_9ACTN</name>
<reference evidence="2" key="1">
    <citation type="journal article" date="2019" name="Int. J. Syst. Evol. Microbiol.">
        <title>The Global Catalogue of Microorganisms (GCM) 10K type strain sequencing project: providing services to taxonomists for standard genome sequencing and annotation.</title>
        <authorList>
            <consortium name="The Broad Institute Genomics Platform"/>
            <consortium name="The Broad Institute Genome Sequencing Center for Infectious Disease"/>
            <person name="Wu L."/>
            <person name="Ma J."/>
        </authorList>
    </citation>
    <scope>NUCLEOTIDE SEQUENCE [LARGE SCALE GENOMIC DNA]</scope>
    <source>
        <strain evidence="2">JCM 17656</strain>
    </source>
</reference>
<gene>
    <name evidence="1" type="ORF">GCM10022295_01450</name>
</gene>
<sequence length="92" mass="9688">MRDELNFQTAQRGVIIAGLSVSLLGMGTSAQATPSAKTSEAASGNRAIIASGRGRMTLRIDDTRSTGTVLSKHIDARSAFRACPEALLWSPL</sequence>
<accession>A0ABP6UYU3</accession>
<protein>
    <submittedName>
        <fullName evidence="1">Uncharacterized protein</fullName>
    </submittedName>
</protein>
<evidence type="ECO:0000313" key="2">
    <source>
        <dbReference type="Proteomes" id="UP001500707"/>
    </source>
</evidence>
<dbReference type="Proteomes" id="UP001500707">
    <property type="component" value="Unassembled WGS sequence"/>
</dbReference>